<protein>
    <submittedName>
        <fullName evidence="2">Uncharacterized protein</fullName>
    </submittedName>
</protein>
<reference evidence="3" key="1">
    <citation type="submission" date="2014-04" db="EMBL/GenBank/DDBJ databases">
        <title>Evolutionary Origins and Diversification of the Mycorrhizal Mutualists.</title>
        <authorList>
            <consortium name="DOE Joint Genome Institute"/>
            <consortium name="Mycorrhizal Genomics Consortium"/>
            <person name="Kohler A."/>
            <person name="Kuo A."/>
            <person name="Nagy L.G."/>
            <person name="Floudas D."/>
            <person name="Copeland A."/>
            <person name="Barry K.W."/>
            <person name="Cichocki N."/>
            <person name="Veneault-Fourrey C."/>
            <person name="LaButti K."/>
            <person name="Lindquist E.A."/>
            <person name="Lipzen A."/>
            <person name="Lundell T."/>
            <person name="Morin E."/>
            <person name="Murat C."/>
            <person name="Riley R."/>
            <person name="Ohm R."/>
            <person name="Sun H."/>
            <person name="Tunlid A."/>
            <person name="Henrissat B."/>
            <person name="Grigoriev I.V."/>
            <person name="Hibbett D.S."/>
            <person name="Martin F."/>
        </authorList>
    </citation>
    <scope>NUCLEOTIDE SEQUENCE [LARGE SCALE GENOMIC DNA]</scope>
    <source>
        <strain evidence="3">FD-334 SS-4</strain>
    </source>
</reference>
<organism evidence="2 3">
    <name type="scientific">Hypholoma sublateritium (strain FD-334 SS-4)</name>
    <dbReference type="NCBI Taxonomy" id="945553"/>
    <lineage>
        <taxon>Eukaryota</taxon>
        <taxon>Fungi</taxon>
        <taxon>Dikarya</taxon>
        <taxon>Basidiomycota</taxon>
        <taxon>Agaricomycotina</taxon>
        <taxon>Agaricomycetes</taxon>
        <taxon>Agaricomycetidae</taxon>
        <taxon>Agaricales</taxon>
        <taxon>Agaricineae</taxon>
        <taxon>Strophariaceae</taxon>
        <taxon>Hypholoma</taxon>
    </lineage>
</organism>
<evidence type="ECO:0000313" key="3">
    <source>
        <dbReference type="Proteomes" id="UP000054270"/>
    </source>
</evidence>
<feature type="compositionally biased region" description="Acidic residues" evidence="1">
    <location>
        <begin position="51"/>
        <end position="63"/>
    </location>
</feature>
<sequence>MVHPLMSPGLPPDSPHAAHFEFLAALGEAPINSINRSREYERASPAPTLESDAESESDIEEAFELLPAVPRERDHQHAHAAPPSESDAAHAPMKMTLRTTRDLCCSACCASLIWGISTGACSAVRT</sequence>
<accession>A0A0D2Q4Z6</accession>
<dbReference type="AlphaFoldDB" id="A0A0D2Q4Z6"/>
<name>A0A0D2Q4Z6_HYPSF</name>
<dbReference type="EMBL" id="KN817527">
    <property type="protein sequence ID" value="KJA26630.1"/>
    <property type="molecule type" value="Genomic_DNA"/>
</dbReference>
<dbReference type="Proteomes" id="UP000054270">
    <property type="component" value="Unassembled WGS sequence"/>
</dbReference>
<proteinExistence type="predicted"/>
<evidence type="ECO:0000313" key="2">
    <source>
        <dbReference type="EMBL" id="KJA26630.1"/>
    </source>
</evidence>
<gene>
    <name evidence="2" type="ORF">HYPSUDRAFT_36347</name>
</gene>
<keyword evidence="3" id="KW-1185">Reference proteome</keyword>
<evidence type="ECO:0000256" key="1">
    <source>
        <dbReference type="SAM" id="MobiDB-lite"/>
    </source>
</evidence>
<feature type="region of interest" description="Disordered" evidence="1">
    <location>
        <begin position="36"/>
        <end position="92"/>
    </location>
</feature>